<feature type="compositionally biased region" description="Low complexity" evidence="1">
    <location>
        <begin position="12"/>
        <end position="29"/>
    </location>
</feature>
<dbReference type="EMBL" id="JACGCI010000023">
    <property type="protein sequence ID" value="KAF6757267.1"/>
    <property type="molecule type" value="Genomic_DNA"/>
</dbReference>
<keyword evidence="3" id="KW-1185">Reference proteome</keyword>
<evidence type="ECO:0000256" key="1">
    <source>
        <dbReference type="SAM" id="MobiDB-lite"/>
    </source>
</evidence>
<feature type="region of interest" description="Disordered" evidence="1">
    <location>
        <begin position="271"/>
        <end position="316"/>
    </location>
</feature>
<feature type="compositionally biased region" description="Polar residues" evidence="1">
    <location>
        <begin position="590"/>
        <end position="604"/>
    </location>
</feature>
<feature type="compositionally biased region" description="Polar residues" evidence="1">
    <location>
        <begin position="872"/>
        <end position="882"/>
    </location>
</feature>
<feature type="region of interest" description="Disordered" evidence="1">
    <location>
        <begin position="909"/>
        <end position="944"/>
    </location>
</feature>
<feature type="compositionally biased region" description="Basic and acidic residues" evidence="1">
    <location>
        <begin position="821"/>
        <end position="831"/>
    </location>
</feature>
<feature type="compositionally biased region" description="Low complexity" evidence="1">
    <location>
        <begin position="164"/>
        <end position="181"/>
    </location>
</feature>
<protein>
    <submittedName>
        <fullName evidence="2">Uncharacterized protein</fullName>
    </submittedName>
</protein>
<dbReference type="AlphaFoldDB" id="A0A8H6I3J9"/>
<gene>
    <name evidence="2" type="ORF">DFP72DRAFT_989564</name>
</gene>
<feature type="compositionally biased region" description="Polar residues" evidence="1">
    <location>
        <begin position="834"/>
        <end position="854"/>
    </location>
</feature>
<comment type="caution">
    <text evidence="2">The sequence shown here is derived from an EMBL/GenBank/DDBJ whole genome shotgun (WGS) entry which is preliminary data.</text>
</comment>
<evidence type="ECO:0000313" key="2">
    <source>
        <dbReference type="EMBL" id="KAF6757267.1"/>
    </source>
</evidence>
<feature type="region of interest" description="Disordered" evidence="1">
    <location>
        <begin position="763"/>
        <end position="782"/>
    </location>
</feature>
<feature type="region of interest" description="Disordered" evidence="1">
    <location>
        <begin position="803"/>
        <end position="884"/>
    </location>
</feature>
<feature type="compositionally biased region" description="Pro residues" evidence="1">
    <location>
        <begin position="914"/>
        <end position="928"/>
    </location>
</feature>
<proteinExistence type="predicted"/>
<feature type="compositionally biased region" description="Polar residues" evidence="1">
    <location>
        <begin position="499"/>
        <end position="514"/>
    </location>
</feature>
<feature type="compositionally biased region" description="Polar residues" evidence="1">
    <location>
        <begin position="297"/>
        <end position="314"/>
    </location>
</feature>
<dbReference type="Proteomes" id="UP000521943">
    <property type="component" value="Unassembled WGS sequence"/>
</dbReference>
<name>A0A8H6I3J9_9AGAR</name>
<reference evidence="2 3" key="1">
    <citation type="submission" date="2020-07" db="EMBL/GenBank/DDBJ databases">
        <title>Comparative genomics of pyrophilous fungi reveals a link between fire events and developmental genes.</title>
        <authorList>
            <consortium name="DOE Joint Genome Institute"/>
            <person name="Steindorff A.S."/>
            <person name="Carver A."/>
            <person name="Calhoun S."/>
            <person name="Stillman K."/>
            <person name="Liu H."/>
            <person name="Lipzen A."/>
            <person name="Pangilinan J."/>
            <person name="Labutti K."/>
            <person name="Bruns T.D."/>
            <person name="Grigoriev I.V."/>
        </authorList>
    </citation>
    <scope>NUCLEOTIDE SEQUENCE [LARGE SCALE GENOMIC DNA]</scope>
    <source>
        <strain evidence="2 3">CBS 144469</strain>
    </source>
</reference>
<organism evidence="2 3">
    <name type="scientific">Ephemerocybe angulata</name>
    <dbReference type="NCBI Taxonomy" id="980116"/>
    <lineage>
        <taxon>Eukaryota</taxon>
        <taxon>Fungi</taxon>
        <taxon>Dikarya</taxon>
        <taxon>Basidiomycota</taxon>
        <taxon>Agaricomycotina</taxon>
        <taxon>Agaricomycetes</taxon>
        <taxon>Agaricomycetidae</taxon>
        <taxon>Agaricales</taxon>
        <taxon>Agaricineae</taxon>
        <taxon>Psathyrellaceae</taxon>
        <taxon>Ephemerocybe</taxon>
    </lineage>
</organism>
<feature type="region of interest" description="Disordered" evidence="1">
    <location>
        <begin position="693"/>
        <end position="715"/>
    </location>
</feature>
<feature type="compositionally biased region" description="Polar residues" evidence="1">
    <location>
        <begin position="87"/>
        <end position="99"/>
    </location>
</feature>
<evidence type="ECO:0000313" key="3">
    <source>
        <dbReference type="Proteomes" id="UP000521943"/>
    </source>
</evidence>
<dbReference type="OrthoDB" id="3261862at2759"/>
<feature type="compositionally biased region" description="Pro residues" evidence="1">
    <location>
        <begin position="74"/>
        <end position="83"/>
    </location>
</feature>
<feature type="region of interest" description="Disordered" evidence="1">
    <location>
        <begin position="1"/>
        <end position="195"/>
    </location>
</feature>
<sequence>MDDILAARRPPSVRSVASNNSVASAVSLTRRPRTRPRSRTVTGASSTRAESPQPGLPLLDKPIVHEPLSSTPAPDDPQMPPPRSLDVGSSATPSTQNTELAGAETTFVDPQHSPELGKTPTKARLGGKSSLPAIHTRYQPPPSAFSRDPAHIPNVRDSVSTHQSGASSSLYPLSSSTMSGPESPPSPRSMSEQFDHHLDSVRIDADPMSVQEFDSDDVAYRLQLLVKNNYFLPPAHSKPSPSDFAALAATANPKKQAKSSTPAGILDLFRSVKPKSKPTTPTGSPHIDSAAPMLRATSDSITAPHSARVQQQPKSGRVVVVREKMGDIMVAAKQAEQDLKNKGVRLDQVPQLAVNQDSIFDDVVDPTDAVDIPLPSASYPFAVQASALHADVLADRLPPPQSPNQSSSYEADNHWRKALLHQAVERSLDNTPDISTFSHALGVSTPVQSVRRRSKSAAPTPDPSFESRSSSYIPPRVETPVSPMTILSPPPQHLEQRPHSSASRHTLRRAQSSPMLADLEPISRRGFAMTPPPPMPHSQTTSRIPSARTTIIWTRGSIYSDDELVYAEGAIPRNSLALSAIMSRPSLSEYSQDSFTPSPTTSAFQDALNHRPGYHSSLERGRDPYPGMPPRDSTISPPPRISSSLAHFAALPPPPRSGHQAFPRSFLRPQSVASTASTEPASDTIAVDDTIQFHEPEPTTPPVPSSELPYTSHGLSLDIPRLDTRVDAAEPSPTAFFDSMEDQPNAMDDLESVTELVHHPPSPLLPFSPDQRVRTTSTASAPVSRASPMMKFGNSSVPYASGIGHEVNKQPVGNVPAKPRFFTDRKSDSDHAPPSSTYDFYRYAQSNQSAQLGASSSDSRSSFTAGRPSFAGTFSSLQSAQSEEAKKLDGMLLQHMEAEKDTIKRIATSVKHSVPPPPELPLVTPPTPTQDEFDVVPPPHSLEP</sequence>
<feature type="region of interest" description="Disordered" evidence="1">
    <location>
        <begin position="445"/>
        <end position="518"/>
    </location>
</feature>
<feature type="region of interest" description="Disordered" evidence="1">
    <location>
        <begin position="590"/>
        <end position="663"/>
    </location>
</feature>
<accession>A0A8H6I3J9</accession>